<gene>
    <name evidence="1" type="ORF">SK128_028533</name>
</gene>
<evidence type="ECO:0000313" key="1">
    <source>
        <dbReference type="EMBL" id="KAK7035322.1"/>
    </source>
</evidence>
<feature type="non-terminal residue" evidence="1">
    <location>
        <position position="1"/>
    </location>
</feature>
<keyword evidence="2" id="KW-1185">Reference proteome</keyword>
<dbReference type="Proteomes" id="UP001381693">
    <property type="component" value="Unassembled WGS sequence"/>
</dbReference>
<comment type="caution">
    <text evidence="1">The sequence shown here is derived from an EMBL/GenBank/DDBJ whole genome shotgun (WGS) entry which is preliminary data.</text>
</comment>
<name>A0AAN8WLB5_HALRR</name>
<dbReference type="EMBL" id="JAXCGZ010022243">
    <property type="protein sequence ID" value="KAK7035322.1"/>
    <property type="molecule type" value="Genomic_DNA"/>
</dbReference>
<protein>
    <submittedName>
        <fullName evidence="1">Uncharacterized protein</fullName>
    </submittedName>
</protein>
<sequence length="57" mass="6375">GQSKRNIYGDLKQKFQQVERCPDQPLHNQGMLPHAPLHCEDLSFVDICLTGTGIPLS</sequence>
<evidence type="ECO:0000313" key="2">
    <source>
        <dbReference type="Proteomes" id="UP001381693"/>
    </source>
</evidence>
<organism evidence="1 2">
    <name type="scientific">Halocaridina rubra</name>
    <name type="common">Hawaiian red shrimp</name>
    <dbReference type="NCBI Taxonomy" id="373956"/>
    <lineage>
        <taxon>Eukaryota</taxon>
        <taxon>Metazoa</taxon>
        <taxon>Ecdysozoa</taxon>
        <taxon>Arthropoda</taxon>
        <taxon>Crustacea</taxon>
        <taxon>Multicrustacea</taxon>
        <taxon>Malacostraca</taxon>
        <taxon>Eumalacostraca</taxon>
        <taxon>Eucarida</taxon>
        <taxon>Decapoda</taxon>
        <taxon>Pleocyemata</taxon>
        <taxon>Caridea</taxon>
        <taxon>Atyoidea</taxon>
        <taxon>Atyidae</taxon>
        <taxon>Halocaridina</taxon>
    </lineage>
</organism>
<accession>A0AAN8WLB5</accession>
<reference evidence="1 2" key="1">
    <citation type="submission" date="2023-11" db="EMBL/GenBank/DDBJ databases">
        <title>Halocaridina rubra genome assembly.</title>
        <authorList>
            <person name="Smith C."/>
        </authorList>
    </citation>
    <scope>NUCLEOTIDE SEQUENCE [LARGE SCALE GENOMIC DNA]</scope>
    <source>
        <strain evidence="1">EP-1</strain>
        <tissue evidence="1">Whole</tissue>
    </source>
</reference>
<dbReference type="AlphaFoldDB" id="A0AAN8WLB5"/>
<proteinExistence type="predicted"/>